<comment type="caution">
    <text evidence="4">The sequence shown here is derived from an EMBL/GenBank/DDBJ whole genome shotgun (WGS) entry which is preliminary data.</text>
</comment>
<dbReference type="InterPro" id="IPR009009">
    <property type="entry name" value="RlpA-like_DPBB"/>
</dbReference>
<dbReference type="OrthoDB" id="406505at2759"/>
<dbReference type="Pfam" id="PF03330">
    <property type="entry name" value="DPBB_1"/>
    <property type="match status" value="1"/>
</dbReference>
<evidence type="ECO:0000313" key="4">
    <source>
        <dbReference type="EMBL" id="RMJ15254.1"/>
    </source>
</evidence>
<feature type="chain" id="PRO_5018065256" description="RlpA-like protein double-psi beta-barrel domain-containing protein" evidence="2">
    <location>
        <begin position="20"/>
        <end position="121"/>
    </location>
</feature>
<dbReference type="PANTHER" id="PTHR31836:SF28">
    <property type="entry name" value="SRCR DOMAIN-CONTAINING PROTEIN-RELATED"/>
    <property type="match status" value="1"/>
</dbReference>
<organism evidence="4 5">
    <name type="scientific">Fusarium kuroshium</name>
    <dbReference type="NCBI Taxonomy" id="2010991"/>
    <lineage>
        <taxon>Eukaryota</taxon>
        <taxon>Fungi</taxon>
        <taxon>Dikarya</taxon>
        <taxon>Ascomycota</taxon>
        <taxon>Pezizomycotina</taxon>
        <taxon>Sordariomycetes</taxon>
        <taxon>Hypocreomycetidae</taxon>
        <taxon>Hypocreales</taxon>
        <taxon>Nectriaceae</taxon>
        <taxon>Fusarium</taxon>
        <taxon>Fusarium solani species complex</taxon>
    </lineage>
</organism>
<reference evidence="4 5" key="1">
    <citation type="submission" date="2017-06" db="EMBL/GenBank/DDBJ databases">
        <title>Comparative genomic analysis of Ambrosia Fusariam Clade fungi.</title>
        <authorList>
            <person name="Stajich J.E."/>
            <person name="Carrillo J."/>
            <person name="Kijimoto T."/>
            <person name="Eskalen A."/>
            <person name="O'Donnell K."/>
            <person name="Kasson M."/>
        </authorList>
    </citation>
    <scope>NUCLEOTIDE SEQUENCE [LARGE SCALE GENOMIC DNA]</scope>
    <source>
        <strain evidence="4">UCR3666</strain>
    </source>
</reference>
<keyword evidence="5" id="KW-1185">Reference proteome</keyword>
<evidence type="ECO:0000256" key="1">
    <source>
        <dbReference type="ARBA" id="ARBA00022729"/>
    </source>
</evidence>
<accession>A0A3M2SCG7</accession>
<protein>
    <recommendedName>
        <fullName evidence="3">RlpA-like protein double-psi beta-barrel domain-containing protein</fullName>
    </recommendedName>
</protein>
<dbReference type="CDD" id="cd22191">
    <property type="entry name" value="DPBB_RlpA_EXP_N-like"/>
    <property type="match status" value="1"/>
</dbReference>
<feature type="signal peptide" evidence="2">
    <location>
        <begin position="1"/>
        <end position="19"/>
    </location>
</feature>
<dbReference type="AlphaFoldDB" id="A0A3M2SCG7"/>
<dbReference type="STRING" id="2010991.A0A3M2SCG7"/>
<dbReference type="InterPro" id="IPR051477">
    <property type="entry name" value="Expansin_CellWall"/>
</dbReference>
<evidence type="ECO:0000259" key="3">
    <source>
        <dbReference type="Pfam" id="PF03330"/>
    </source>
</evidence>
<proteinExistence type="predicted"/>
<dbReference type="Gene3D" id="2.40.40.10">
    <property type="entry name" value="RlpA-like domain"/>
    <property type="match status" value="1"/>
</dbReference>
<dbReference type="InterPro" id="IPR036908">
    <property type="entry name" value="RlpA-like_sf"/>
</dbReference>
<dbReference type="SUPFAM" id="SSF50685">
    <property type="entry name" value="Barwin-like endoglucanases"/>
    <property type="match status" value="1"/>
</dbReference>
<dbReference type="EMBL" id="NKUJ01000068">
    <property type="protein sequence ID" value="RMJ15254.1"/>
    <property type="molecule type" value="Genomic_DNA"/>
</dbReference>
<evidence type="ECO:0000256" key="2">
    <source>
        <dbReference type="SAM" id="SignalP"/>
    </source>
</evidence>
<gene>
    <name evidence="4" type="ORF">CDV36_005091</name>
</gene>
<feature type="domain" description="RlpA-like protein double-psi beta-barrel" evidence="3">
    <location>
        <begin position="28"/>
        <end position="104"/>
    </location>
</feature>
<keyword evidence="1 2" id="KW-0732">Signal</keyword>
<dbReference type="PANTHER" id="PTHR31836">
    <property type="match status" value="1"/>
</dbReference>
<sequence>MFAKFTSALLLALPLLASAAPAVVAPRAQGEATYYHPGLGACGKTHGDGDLVVAMSAALFDAQKPCGRSIKVKGAAGEVTVKVVDRCEGCAYNDIDLSPTAFQQGIGPLSIGRTTTTWDWA</sequence>
<dbReference type="Proteomes" id="UP000277212">
    <property type="component" value="Unassembled WGS sequence"/>
</dbReference>
<name>A0A3M2SCG7_9HYPO</name>
<evidence type="ECO:0000313" key="5">
    <source>
        <dbReference type="Proteomes" id="UP000277212"/>
    </source>
</evidence>